<dbReference type="RefSeq" id="WP_219527900.1">
    <property type="nucleotide sequence ID" value="NZ_JAHKRM010000003.1"/>
</dbReference>
<sequence length="275" mass="30082">MEPFLTEAGPVGGTDGWDEAVCFEAALDVIGSLMAWCTAQEQAAEGNLLARESWRALRGRYLREFTGLDPADRVAVGRAVKAHGARVAELGGTLEVVPRTAPDEYRLTRAEHTRLFTERIVPEMLDAATPSPEPAALLVAGEPGSGKTTLVRRATRARVAPNAWEVIDPEAFLAHHPYSWDLVLHDDPVAGDRVMTDALGWCALAVERAIARRVDVALEVGANHAEDVSGYAALFRDAGYRVEVEMTAVPEAVARLQLMIRYHCRHGNWEVLPDR</sequence>
<evidence type="ECO:0000256" key="1">
    <source>
        <dbReference type="ARBA" id="ARBA00022741"/>
    </source>
</evidence>
<keyword evidence="2" id="KW-0067">ATP-binding</keyword>
<keyword evidence="5" id="KW-1185">Reference proteome</keyword>
<evidence type="ECO:0000313" key="5">
    <source>
        <dbReference type="Proteomes" id="UP001597097"/>
    </source>
</evidence>
<dbReference type="InterPro" id="IPR010488">
    <property type="entry name" value="Zeta_toxin_domain"/>
</dbReference>
<dbReference type="Pfam" id="PF06414">
    <property type="entry name" value="Zeta_toxin"/>
    <property type="match status" value="1"/>
</dbReference>
<feature type="domain" description="Zeta toxin" evidence="3">
    <location>
        <begin position="129"/>
        <end position="265"/>
    </location>
</feature>
<comment type="caution">
    <text evidence="4">The sequence shown here is derived from an EMBL/GenBank/DDBJ whole genome shotgun (WGS) entry which is preliminary data.</text>
</comment>
<organism evidence="4 5">
    <name type="scientific">Nonomuraea guangzhouensis</name>
    <dbReference type="NCBI Taxonomy" id="1291555"/>
    <lineage>
        <taxon>Bacteria</taxon>
        <taxon>Bacillati</taxon>
        <taxon>Actinomycetota</taxon>
        <taxon>Actinomycetes</taxon>
        <taxon>Streptosporangiales</taxon>
        <taxon>Streptosporangiaceae</taxon>
        <taxon>Nonomuraea</taxon>
    </lineage>
</organism>
<dbReference type="EMBL" id="JBHUCM010000007">
    <property type="protein sequence ID" value="MFD1536956.1"/>
    <property type="molecule type" value="Genomic_DNA"/>
</dbReference>
<name>A0ABW4G3S8_9ACTN</name>
<evidence type="ECO:0000259" key="3">
    <source>
        <dbReference type="Pfam" id="PF06414"/>
    </source>
</evidence>
<keyword evidence="1" id="KW-0547">Nucleotide-binding</keyword>
<reference evidence="5" key="1">
    <citation type="journal article" date="2019" name="Int. J. Syst. Evol. Microbiol.">
        <title>The Global Catalogue of Microorganisms (GCM) 10K type strain sequencing project: providing services to taxonomists for standard genome sequencing and annotation.</title>
        <authorList>
            <consortium name="The Broad Institute Genomics Platform"/>
            <consortium name="The Broad Institute Genome Sequencing Center for Infectious Disease"/>
            <person name="Wu L."/>
            <person name="Ma J."/>
        </authorList>
    </citation>
    <scope>NUCLEOTIDE SEQUENCE [LARGE SCALE GENOMIC DNA]</scope>
    <source>
        <strain evidence="5">CGMCC 1.15399</strain>
    </source>
</reference>
<evidence type="ECO:0000256" key="2">
    <source>
        <dbReference type="ARBA" id="ARBA00022840"/>
    </source>
</evidence>
<protein>
    <submittedName>
        <fullName evidence="4">Zeta toxin family protein</fullName>
    </submittedName>
</protein>
<dbReference type="Proteomes" id="UP001597097">
    <property type="component" value="Unassembled WGS sequence"/>
</dbReference>
<evidence type="ECO:0000313" key="4">
    <source>
        <dbReference type="EMBL" id="MFD1536956.1"/>
    </source>
</evidence>
<proteinExistence type="predicted"/>
<accession>A0ABW4G3S8</accession>
<gene>
    <name evidence="4" type="ORF">ACFSJ0_07925</name>
</gene>